<accession>A0A8X7C8F4</accession>
<keyword evidence="2" id="KW-1185">Reference proteome</keyword>
<proteinExistence type="predicted"/>
<dbReference type="AlphaFoldDB" id="A0A8X7C8F4"/>
<name>A0A8X7C8F4_9ARAC</name>
<dbReference type="PANTHER" id="PTHR45749:SF23">
    <property type="entry name" value="ZINC FINGER MYM-TYPE PROTEIN 1-LIKE"/>
    <property type="match status" value="1"/>
</dbReference>
<dbReference type="EMBL" id="BMAV01012831">
    <property type="protein sequence ID" value="GFY59820.1"/>
    <property type="molecule type" value="Genomic_DNA"/>
</dbReference>
<comment type="caution">
    <text evidence="1">The sequence shown here is derived from an EMBL/GenBank/DDBJ whole genome shotgun (WGS) entry which is preliminary data.</text>
</comment>
<protein>
    <submittedName>
        <fullName evidence="1">Uncharacterized protein</fullName>
    </submittedName>
</protein>
<dbReference type="PANTHER" id="PTHR45749">
    <property type="match status" value="1"/>
</dbReference>
<evidence type="ECO:0000313" key="2">
    <source>
        <dbReference type="Proteomes" id="UP000886998"/>
    </source>
</evidence>
<dbReference type="Proteomes" id="UP000886998">
    <property type="component" value="Unassembled WGS sequence"/>
</dbReference>
<gene>
    <name evidence="1" type="ORF">TNIN_178101</name>
</gene>
<sequence length="163" mass="18746">MLNEQMNKTYNLYQRGFIHRTSTENVLDTSPNTPTGEIMAVDPTQKMVEEEDKFQIYGNKGRGKPSYLSSTIREDITEKMRNKVQENIIKDIQEAKYCSLSVDSIPGISHTDQLTVVLQYARVYDGKGCRTHSNAHSNRKSRWRSACQHCFELPKNAELIQET</sequence>
<evidence type="ECO:0000313" key="1">
    <source>
        <dbReference type="EMBL" id="GFY59820.1"/>
    </source>
</evidence>
<organism evidence="1 2">
    <name type="scientific">Trichonephila inaurata madagascariensis</name>
    <dbReference type="NCBI Taxonomy" id="2747483"/>
    <lineage>
        <taxon>Eukaryota</taxon>
        <taxon>Metazoa</taxon>
        <taxon>Ecdysozoa</taxon>
        <taxon>Arthropoda</taxon>
        <taxon>Chelicerata</taxon>
        <taxon>Arachnida</taxon>
        <taxon>Araneae</taxon>
        <taxon>Araneomorphae</taxon>
        <taxon>Entelegynae</taxon>
        <taxon>Araneoidea</taxon>
        <taxon>Nephilidae</taxon>
        <taxon>Trichonephila</taxon>
        <taxon>Trichonephila inaurata</taxon>
    </lineage>
</organism>
<dbReference type="OrthoDB" id="6435517at2759"/>
<reference evidence="1" key="1">
    <citation type="submission" date="2020-08" db="EMBL/GenBank/DDBJ databases">
        <title>Multicomponent nature underlies the extraordinary mechanical properties of spider dragline silk.</title>
        <authorList>
            <person name="Kono N."/>
            <person name="Nakamura H."/>
            <person name="Mori M."/>
            <person name="Yoshida Y."/>
            <person name="Ohtoshi R."/>
            <person name="Malay A.D."/>
            <person name="Moran D.A.P."/>
            <person name="Tomita M."/>
            <person name="Numata K."/>
            <person name="Arakawa K."/>
        </authorList>
    </citation>
    <scope>NUCLEOTIDE SEQUENCE</scope>
</reference>